<evidence type="ECO:0000313" key="3">
    <source>
        <dbReference type="Proteomes" id="UP000193467"/>
    </source>
</evidence>
<dbReference type="AlphaFoldDB" id="A0A1Y2G2L5"/>
<organism evidence="2 3">
    <name type="scientific">Leucosporidium creatinivorum</name>
    <dbReference type="NCBI Taxonomy" id="106004"/>
    <lineage>
        <taxon>Eukaryota</taxon>
        <taxon>Fungi</taxon>
        <taxon>Dikarya</taxon>
        <taxon>Basidiomycota</taxon>
        <taxon>Pucciniomycotina</taxon>
        <taxon>Microbotryomycetes</taxon>
        <taxon>Leucosporidiales</taxon>
        <taxon>Leucosporidium</taxon>
    </lineage>
</organism>
<sequence>MAYMTGPNELTVLQALTQGRQALLNDAFPLFSTSFRSKSAPQAPLQPPHTLSRLTTSTISIGPHSFSDTKFFVADWTEGATRKRKLVAVAPPAPPPASPGKMTPSLISRLNADSAKDPQLATILRKAATGQASPQELAHLAKHIKSVEKEDAEQVPLASPINAAASTSQQWEEVDEPPAPPSLILEFRESSTKQFVMPPHYTYTELPPSDPTAKPTPSDVLLSCFVFPSASGKGKERAGFVADGTVPVPIDLVVKDCSEEVKDALLRCSRTGRARDLAVEDWWKRMILSVVPRIHIIDPPPAPPVPPELAPASSIPMLSRTASFSTADAPNANGKRPALDSGSATPTSRPKAKKKAPARRSNARATSTTAEITPAPSSAGASPKPETGSRPRSNARPARKNRATSKKAKTEMESQGDGAEGVDPESLG</sequence>
<dbReference type="EMBL" id="MCGR01000002">
    <property type="protein sequence ID" value="ORY91616.1"/>
    <property type="molecule type" value="Genomic_DNA"/>
</dbReference>
<evidence type="ECO:0000313" key="2">
    <source>
        <dbReference type="EMBL" id="ORY91616.1"/>
    </source>
</evidence>
<dbReference type="InParanoid" id="A0A1Y2G2L5"/>
<dbReference type="Proteomes" id="UP000193467">
    <property type="component" value="Unassembled WGS sequence"/>
</dbReference>
<accession>A0A1Y2G2L5</accession>
<comment type="caution">
    <text evidence="2">The sequence shown here is derived from an EMBL/GenBank/DDBJ whole genome shotgun (WGS) entry which is preliminary data.</text>
</comment>
<reference evidence="2 3" key="1">
    <citation type="submission" date="2016-07" db="EMBL/GenBank/DDBJ databases">
        <title>Pervasive Adenine N6-methylation of Active Genes in Fungi.</title>
        <authorList>
            <consortium name="DOE Joint Genome Institute"/>
            <person name="Mondo S.J."/>
            <person name="Dannebaum R.O."/>
            <person name="Kuo R.C."/>
            <person name="Labutti K."/>
            <person name="Haridas S."/>
            <person name="Kuo A."/>
            <person name="Salamov A."/>
            <person name="Ahrendt S.R."/>
            <person name="Lipzen A."/>
            <person name="Sullivan W."/>
            <person name="Andreopoulos W.B."/>
            <person name="Clum A."/>
            <person name="Lindquist E."/>
            <person name="Daum C."/>
            <person name="Ramamoorthy G.K."/>
            <person name="Gryganskyi A."/>
            <person name="Culley D."/>
            <person name="Magnuson J.K."/>
            <person name="James T.Y."/>
            <person name="O'Malley M.A."/>
            <person name="Stajich J.E."/>
            <person name="Spatafora J.W."/>
            <person name="Visel A."/>
            <person name="Grigoriev I.V."/>
        </authorList>
    </citation>
    <scope>NUCLEOTIDE SEQUENCE [LARGE SCALE GENOMIC DNA]</scope>
    <source>
        <strain evidence="2 3">62-1032</strain>
    </source>
</reference>
<gene>
    <name evidence="2" type="ORF">BCR35DRAFT_349411</name>
</gene>
<name>A0A1Y2G2L5_9BASI</name>
<proteinExistence type="predicted"/>
<feature type="compositionally biased region" description="Basic residues" evidence="1">
    <location>
        <begin position="350"/>
        <end position="362"/>
    </location>
</feature>
<evidence type="ECO:0000256" key="1">
    <source>
        <dbReference type="SAM" id="MobiDB-lite"/>
    </source>
</evidence>
<feature type="region of interest" description="Disordered" evidence="1">
    <location>
        <begin position="325"/>
        <end position="428"/>
    </location>
</feature>
<dbReference type="OrthoDB" id="5338195at2759"/>
<feature type="compositionally biased region" description="Low complexity" evidence="1">
    <location>
        <begin position="374"/>
        <end position="383"/>
    </location>
</feature>
<protein>
    <submittedName>
        <fullName evidence="2">Uncharacterized protein</fullName>
    </submittedName>
</protein>
<feature type="compositionally biased region" description="Basic residues" evidence="1">
    <location>
        <begin position="397"/>
        <end position="407"/>
    </location>
</feature>
<keyword evidence="3" id="KW-1185">Reference proteome</keyword>